<dbReference type="InterPro" id="IPR002401">
    <property type="entry name" value="Cyt_P450_E_grp-I"/>
</dbReference>
<evidence type="ECO:0000313" key="2">
    <source>
        <dbReference type="EMBL" id="TPX37358.1"/>
    </source>
</evidence>
<dbReference type="CDD" id="cd00302">
    <property type="entry name" value="cytochrome_P450"/>
    <property type="match status" value="1"/>
</dbReference>
<feature type="binding site" description="axial binding residue" evidence="1">
    <location>
        <position position="448"/>
    </location>
    <ligand>
        <name>heme</name>
        <dbReference type="ChEBI" id="CHEBI:30413"/>
    </ligand>
    <ligandPart>
        <name>Fe</name>
        <dbReference type="ChEBI" id="CHEBI:18248"/>
    </ligandPart>
</feature>
<organism evidence="2 4">
    <name type="scientific">Synchytrium endobioticum</name>
    <dbReference type="NCBI Taxonomy" id="286115"/>
    <lineage>
        <taxon>Eukaryota</taxon>
        <taxon>Fungi</taxon>
        <taxon>Fungi incertae sedis</taxon>
        <taxon>Chytridiomycota</taxon>
        <taxon>Chytridiomycota incertae sedis</taxon>
        <taxon>Chytridiomycetes</taxon>
        <taxon>Synchytriales</taxon>
        <taxon>Synchytriaceae</taxon>
        <taxon>Synchytrium</taxon>
    </lineage>
</organism>
<dbReference type="SUPFAM" id="SSF48264">
    <property type="entry name" value="Cytochrome P450"/>
    <property type="match status" value="1"/>
</dbReference>
<dbReference type="VEuPathDB" id="FungiDB:SeMB42_g06919"/>
<evidence type="ECO:0000256" key="1">
    <source>
        <dbReference type="PIRSR" id="PIRSR602401-1"/>
    </source>
</evidence>
<dbReference type="InterPro" id="IPR050121">
    <property type="entry name" value="Cytochrome_P450_monoxygenase"/>
</dbReference>
<keyword evidence="1" id="KW-0349">Heme</keyword>
<dbReference type="PANTHER" id="PTHR24305">
    <property type="entry name" value="CYTOCHROME P450"/>
    <property type="match status" value="1"/>
</dbReference>
<dbReference type="InterPro" id="IPR036396">
    <property type="entry name" value="Cyt_P450_sf"/>
</dbReference>
<dbReference type="GO" id="GO:0020037">
    <property type="term" value="F:heme binding"/>
    <property type="evidence" value="ECO:0007669"/>
    <property type="project" value="InterPro"/>
</dbReference>
<dbReference type="GO" id="GO:0005506">
    <property type="term" value="F:iron ion binding"/>
    <property type="evidence" value="ECO:0007669"/>
    <property type="project" value="InterPro"/>
</dbReference>
<evidence type="ECO:0000313" key="3">
    <source>
        <dbReference type="EMBL" id="TPX44654.1"/>
    </source>
</evidence>
<dbReference type="STRING" id="286115.A0A507CDD8"/>
<dbReference type="Gene3D" id="1.10.630.10">
    <property type="entry name" value="Cytochrome P450"/>
    <property type="match status" value="1"/>
</dbReference>
<dbReference type="GO" id="GO:0016705">
    <property type="term" value="F:oxidoreductase activity, acting on paired donors, with incorporation or reduction of molecular oxygen"/>
    <property type="evidence" value="ECO:0007669"/>
    <property type="project" value="InterPro"/>
</dbReference>
<sequence>MPSKSVKSLALAAVGAALALKCVLFLRKAYIQSPLARIPGPWWAPLLYSRSLLAIGATIAGWTLYPLKTLQAHRRHGSVFRLGTTWISVSRGDIARSVLQSDAIDKPAFVYQTFRYNEYGDNLFTTLSHEEHKRMRKAIAPAFAIQHLRSVETYFSRNFNVLSEQLDKLIDVSPTGEVVHDMWQKLKLFMADCLGDSSFGGSFDSLKSCHGPARVPDLVYQIFSLKVLMAILTFLKHFPNPILHDAHAKTSELASYIEPLVDDRISGNTRRDDLLQVLVEGVSTMDIEQGYGDVGRLARNEIIANSLLMLSGGINTSSRSMAFLLINIIRHPHVYKTLQQEVDNTPLDPQTGLIPPEVCKQLPYLSACVNETLRLYGVTWIVRVLNCDLQASEFFFPKGTTIMVPLFVLMRDPSTWDNPDDFIPERFLDGSKKDNAGFLPFSTGEYTCIGRNFALNVMKICLANLLKKYEFDDVNPNHNLELFVDGFTSLRYLPYLMKVRKHRNLEP</sequence>
<comment type="caution">
    <text evidence="2">The sequence shown here is derived from an EMBL/GenBank/DDBJ whole genome shotgun (WGS) entry which is preliminary data.</text>
</comment>
<dbReference type="Pfam" id="PF00067">
    <property type="entry name" value="p450"/>
    <property type="match status" value="1"/>
</dbReference>
<evidence type="ECO:0000313" key="4">
    <source>
        <dbReference type="Proteomes" id="UP000317494"/>
    </source>
</evidence>
<keyword evidence="1" id="KW-0479">Metal-binding</keyword>
<keyword evidence="1" id="KW-0408">Iron</keyword>
<dbReference type="PRINTS" id="PR00385">
    <property type="entry name" value="P450"/>
</dbReference>
<gene>
    <name evidence="3" type="ORF">SeLEV6574_g04365</name>
    <name evidence="2" type="ORF">SeMB42_g06919</name>
</gene>
<name>A0A507CDD8_9FUNG</name>
<dbReference type="PRINTS" id="PR00463">
    <property type="entry name" value="EP450I"/>
</dbReference>
<accession>A0A507CDD8</accession>
<dbReference type="GO" id="GO:0004497">
    <property type="term" value="F:monooxygenase activity"/>
    <property type="evidence" value="ECO:0007669"/>
    <property type="project" value="InterPro"/>
</dbReference>
<evidence type="ECO:0000313" key="5">
    <source>
        <dbReference type="Proteomes" id="UP000320475"/>
    </source>
</evidence>
<dbReference type="OrthoDB" id="1470350at2759"/>
<dbReference type="EMBL" id="QEAM01000173">
    <property type="protein sequence ID" value="TPX44654.1"/>
    <property type="molecule type" value="Genomic_DNA"/>
</dbReference>
<reference evidence="4 5" key="1">
    <citation type="journal article" date="2019" name="Sci. Rep.">
        <title>Comparative genomics of chytrid fungi reveal insights into the obligate biotrophic and pathogenic lifestyle of Synchytrium endobioticum.</title>
        <authorList>
            <person name="van de Vossenberg B.T.L.H."/>
            <person name="Warris S."/>
            <person name="Nguyen H.D.T."/>
            <person name="van Gent-Pelzer M.P.E."/>
            <person name="Joly D.L."/>
            <person name="van de Geest H.C."/>
            <person name="Bonants P.J.M."/>
            <person name="Smith D.S."/>
            <person name="Levesque C.A."/>
            <person name="van der Lee T.A.J."/>
        </authorList>
    </citation>
    <scope>NUCLEOTIDE SEQUENCE [LARGE SCALE GENOMIC DNA]</scope>
    <source>
        <strain evidence="3 5">LEV6574</strain>
        <strain evidence="2 4">MB42</strain>
    </source>
</reference>
<keyword evidence="4" id="KW-1185">Reference proteome</keyword>
<dbReference type="AlphaFoldDB" id="A0A507CDD8"/>
<proteinExistence type="predicted"/>
<protein>
    <recommendedName>
        <fullName evidence="6">Cytochrome P450</fullName>
    </recommendedName>
</protein>
<dbReference type="EMBL" id="QEAN01000428">
    <property type="protein sequence ID" value="TPX37358.1"/>
    <property type="molecule type" value="Genomic_DNA"/>
</dbReference>
<dbReference type="InterPro" id="IPR001128">
    <property type="entry name" value="Cyt_P450"/>
</dbReference>
<dbReference type="Proteomes" id="UP000317494">
    <property type="component" value="Unassembled WGS sequence"/>
</dbReference>
<dbReference type="Proteomes" id="UP000320475">
    <property type="component" value="Unassembled WGS sequence"/>
</dbReference>
<comment type="cofactor">
    <cofactor evidence="1">
        <name>heme</name>
        <dbReference type="ChEBI" id="CHEBI:30413"/>
    </cofactor>
</comment>
<dbReference type="PANTHER" id="PTHR24305:SF218">
    <property type="entry name" value="P450, PUTATIVE (EUROFUNG)-RELATED"/>
    <property type="match status" value="1"/>
</dbReference>
<evidence type="ECO:0008006" key="6">
    <source>
        <dbReference type="Google" id="ProtNLM"/>
    </source>
</evidence>